<dbReference type="EMBL" id="JAVKGT010000026">
    <property type="protein sequence ID" value="MDR5712473.1"/>
    <property type="molecule type" value="Genomic_DNA"/>
</dbReference>
<dbReference type="PRINTS" id="PR00625">
    <property type="entry name" value="JDOMAIN"/>
</dbReference>
<name>A0ABU1FWF5_9MICC</name>
<dbReference type="InterPro" id="IPR018253">
    <property type="entry name" value="DnaJ_domain_CS"/>
</dbReference>
<dbReference type="SUPFAM" id="SSF46565">
    <property type="entry name" value="Chaperone J-domain"/>
    <property type="match status" value="1"/>
</dbReference>
<proteinExistence type="predicted"/>
<feature type="domain" description="J" evidence="2">
    <location>
        <begin position="6"/>
        <end position="67"/>
    </location>
</feature>
<protein>
    <submittedName>
        <fullName evidence="3">DnaJ domain-containing protein</fullName>
    </submittedName>
</protein>
<dbReference type="SMART" id="SM00271">
    <property type="entry name" value="DnaJ"/>
    <property type="match status" value="1"/>
</dbReference>
<accession>A0ABU1FWF5</accession>
<comment type="caution">
    <text evidence="3">The sequence shown here is derived from an EMBL/GenBank/DDBJ whole genome shotgun (WGS) entry which is preliminary data.</text>
</comment>
<feature type="region of interest" description="Disordered" evidence="1">
    <location>
        <begin position="28"/>
        <end position="124"/>
    </location>
</feature>
<dbReference type="CDD" id="cd06257">
    <property type="entry name" value="DnaJ"/>
    <property type="match status" value="1"/>
</dbReference>
<dbReference type="Pfam" id="PF00226">
    <property type="entry name" value="DnaJ"/>
    <property type="match status" value="1"/>
</dbReference>
<evidence type="ECO:0000256" key="1">
    <source>
        <dbReference type="SAM" id="MobiDB-lite"/>
    </source>
</evidence>
<dbReference type="RefSeq" id="WP_310537845.1">
    <property type="nucleotide sequence ID" value="NZ_BAAAOC010000084.1"/>
</dbReference>
<keyword evidence="4" id="KW-1185">Reference proteome</keyword>
<dbReference type="Proteomes" id="UP001260872">
    <property type="component" value="Unassembled WGS sequence"/>
</dbReference>
<dbReference type="PANTHER" id="PTHR24074">
    <property type="entry name" value="CO-CHAPERONE PROTEIN DJLA"/>
    <property type="match status" value="1"/>
</dbReference>
<dbReference type="InterPro" id="IPR001623">
    <property type="entry name" value="DnaJ_domain"/>
</dbReference>
<gene>
    <name evidence="3" type="ORF">RH857_10070</name>
</gene>
<evidence type="ECO:0000313" key="3">
    <source>
        <dbReference type="EMBL" id="MDR5712473.1"/>
    </source>
</evidence>
<dbReference type="Gene3D" id="1.10.287.110">
    <property type="entry name" value="DnaJ domain"/>
    <property type="match status" value="1"/>
</dbReference>
<evidence type="ECO:0000259" key="2">
    <source>
        <dbReference type="PROSITE" id="PS50076"/>
    </source>
</evidence>
<dbReference type="InterPro" id="IPR050817">
    <property type="entry name" value="DjlA_DnaK_co-chaperone"/>
</dbReference>
<dbReference type="InterPro" id="IPR036869">
    <property type="entry name" value="J_dom_sf"/>
</dbReference>
<reference evidence="4" key="1">
    <citation type="submission" date="2023-07" db="EMBL/GenBank/DDBJ databases">
        <title>Description of three actinobacteria isolated from air of manufacturing shop in a pharmaceutical factory.</title>
        <authorList>
            <person name="Zhang D.-F."/>
        </authorList>
    </citation>
    <scope>NUCLEOTIDE SEQUENCE [LARGE SCALE GENOMIC DNA]</scope>
    <source>
        <strain evidence="4">CCTCC AB 207010</strain>
    </source>
</reference>
<organism evidence="3 4">
    <name type="scientific">Nesterenkonia flava</name>
    <dbReference type="NCBI Taxonomy" id="469799"/>
    <lineage>
        <taxon>Bacteria</taxon>
        <taxon>Bacillati</taxon>
        <taxon>Actinomycetota</taxon>
        <taxon>Actinomycetes</taxon>
        <taxon>Micrococcales</taxon>
        <taxon>Micrococcaceae</taxon>
        <taxon>Nesterenkonia</taxon>
    </lineage>
</organism>
<evidence type="ECO:0000313" key="4">
    <source>
        <dbReference type="Proteomes" id="UP001260872"/>
    </source>
</evidence>
<dbReference type="PROSITE" id="PS50076">
    <property type="entry name" value="DNAJ_2"/>
    <property type="match status" value="1"/>
</dbReference>
<feature type="compositionally biased region" description="Low complexity" evidence="1">
    <location>
        <begin position="100"/>
        <end position="115"/>
    </location>
</feature>
<sequence length="354" mass="36926">MSERGDFYSVLGVSPDADAKTIRAAYRKQARLNHPDHGGDAEAFHRVQQAWETLGNEQSRASYDSRRHGGGQGAGGSSQSAERASDDDAGSGVYSPTSFTASTRGPASRTASSSGARRDSPRRADLTPVYEPALSSPEPLSLALTSQKVHGGFGRPGILGGGGAVRRGAQLAALLEKHVLSVVPTARLFNAVRTGPASSGFKARLGGSGAGRVPHVLLTGRTMVLVSAVEIPGETVSWDGRDLRARGRRITVPSLVAEARQLRTTLQEALRAGVGTSPALRIEQQTILLSPQGDLFTPVVQTVAGASTTGAPLAAGRAFGHLANVLLSDPEPALVDRHLMAALRAQLSSPEEDL</sequence>
<feature type="compositionally biased region" description="Basic and acidic residues" evidence="1">
    <location>
        <begin position="33"/>
        <end position="45"/>
    </location>
</feature>
<dbReference type="PROSITE" id="PS00636">
    <property type="entry name" value="DNAJ_1"/>
    <property type="match status" value="1"/>
</dbReference>